<protein>
    <recommendedName>
        <fullName evidence="4">Transmembrane protein</fullName>
    </recommendedName>
</protein>
<name>A0A0X3R291_STEMA</name>
<evidence type="ECO:0008006" key="4">
    <source>
        <dbReference type="Google" id="ProtNLM"/>
    </source>
</evidence>
<keyword evidence="1" id="KW-0812">Transmembrane</keyword>
<keyword evidence="1" id="KW-0472">Membrane</keyword>
<reference evidence="2" key="1">
    <citation type="submission" date="2020-11" db="EMBL/GenBank/DDBJ databases">
        <title>Enhanced detection system for hospital associated transmission using whole genome sequencing surveillance.</title>
        <authorList>
            <person name="Harrison L.H."/>
            <person name="Van Tyne D."/>
            <person name="Marsh J.W."/>
            <person name="Griffith M.P."/>
            <person name="Snyder D.J."/>
            <person name="Cooper V.S."/>
            <person name="Mustapha M."/>
        </authorList>
    </citation>
    <scope>NUCLEOTIDE SEQUENCE</scope>
    <source>
        <strain evidence="2">STEN00053</strain>
    </source>
</reference>
<organism evidence="2 3">
    <name type="scientific">Stenotrophomonas maltophilia</name>
    <name type="common">Pseudomonas maltophilia</name>
    <name type="synonym">Xanthomonas maltophilia</name>
    <dbReference type="NCBI Taxonomy" id="40324"/>
    <lineage>
        <taxon>Bacteria</taxon>
        <taxon>Pseudomonadati</taxon>
        <taxon>Pseudomonadota</taxon>
        <taxon>Gammaproteobacteria</taxon>
        <taxon>Lysobacterales</taxon>
        <taxon>Lysobacteraceae</taxon>
        <taxon>Stenotrophomonas</taxon>
        <taxon>Stenotrophomonas maltophilia group</taxon>
    </lineage>
</organism>
<evidence type="ECO:0000313" key="2">
    <source>
        <dbReference type="EMBL" id="MBH1790824.1"/>
    </source>
</evidence>
<dbReference type="Proteomes" id="UP000634179">
    <property type="component" value="Unassembled WGS sequence"/>
</dbReference>
<evidence type="ECO:0000256" key="1">
    <source>
        <dbReference type="SAM" id="Phobius"/>
    </source>
</evidence>
<gene>
    <name evidence="2" type="ORF">I5V89_13175</name>
</gene>
<sequence>MFKWLFTQYREPGKLHFGSKWLNLHGRLFLGSPESFGMGHLSEGVRRTFYYLRADRRPPVRDDAAYEAWTKDRLYASKVEQVAERWVAKAGFLACAPLCLVLAVLAHWLR</sequence>
<dbReference type="EMBL" id="JADUOV010000008">
    <property type="protein sequence ID" value="MBH1790824.1"/>
    <property type="molecule type" value="Genomic_DNA"/>
</dbReference>
<keyword evidence="1" id="KW-1133">Transmembrane helix</keyword>
<dbReference type="AlphaFoldDB" id="A0A0X3R291"/>
<accession>A0A0X3R291</accession>
<evidence type="ECO:0000313" key="3">
    <source>
        <dbReference type="Proteomes" id="UP000634179"/>
    </source>
</evidence>
<proteinExistence type="predicted"/>
<feature type="transmembrane region" description="Helical" evidence="1">
    <location>
        <begin position="86"/>
        <end position="109"/>
    </location>
</feature>
<dbReference type="RefSeq" id="WP_006375352.1">
    <property type="nucleotide sequence ID" value="NZ_CP014014.1"/>
</dbReference>
<comment type="caution">
    <text evidence="2">The sequence shown here is derived from an EMBL/GenBank/DDBJ whole genome shotgun (WGS) entry which is preliminary data.</text>
</comment>